<dbReference type="PANTHER" id="PTHR11048">
    <property type="entry name" value="PRENYLTRANSFERASES"/>
    <property type="match status" value="1"/>
</dbReference>
<feature type="transmembrane region" description="Helical" evidence="9">
    <location>
        <begin position="159"/>
        <end position="182"/>
    </location>
</feature>
<dbReference type="NCBIfam" id="TIGR01475">
    <property type="entry name" value="ubiA_other"/>
    <property type="match status" value="1"/>
</dbReference>
<evidence type="ECO:0000256" key="2">
    <source>
        <dbReference type="ARBA" id="ARBA00004141"/>
    </source>
</evidence>
<evidence type="ECO:0000256" key="3">
    <source>
        <dbReference type="ARBA" id="ARBA00005985"/>
    </source>
</evidence>
<comment type="subcellular location">
    <subcellularLocation>
        <location evidence="2">Membrane</location>
        <topology evidence="2">Multi-pass membrane protein</topology>
    </subcellularLocation>
</comment>
<evidence type="ECO:0000256" key="4">
    <source>
        <dbReference type="ARBA" id="ARBA00022475"/>
    </source>
</evidence>
<feature type="transmembrane region" description="Helical" evidence="9">
    <location>
        <begin position="203"/>
        <end position="224"/>
    </location>
</feature>
<dbReference type="Gene3D" id="1.10.357.140">
    <property type="entry name" value="UbiA prenyltransferase"/>
    <property type="match status" value="1"/>
</dbReference>
<dbReference type="CDD" id="cd13959">
    <property type="entry name" value="PT_UbiA_COQ2"/>
    <property type="match status" value="1"/>
</dbReference>
<evidence type="ECO:0000256" key="7">
    <source>
        <dbReference type="ARBA" id="ARBA00022989"/>
    </source>
</evidence>
<keyword evidence="11" id="KW-1185">Reference proteome</keyword>
<keyword evidence="7 9" id="KW-1133">Transmembrane helix</keyword>
<sequence>MFKKISILLEMIKFKLTIFAMPFAFTGAFLGARGVPEWRSFLFVILAMVGARTCAMGFNRIVDAKFDGANPRTAGRALPSGAVSSFEAWGMVVAAGFVFFYAAWSLNSLTLQLAPFALGLTLFYSLTKRFTSLCHLVLGVALAFSPLGGWVAIQGSLVSYPWALSAGVLFWVAGFDTVYACLDAEFDKKTGLHSLPSRIGQRNAFRLAAGFHVLAFILFVLTGLQANLNVLYYIGVFIAACALFYQHWIVNPNDLSRIQMSFFSMNGFISLALFIATWLALITEQL</sequence>
<keyword evidence="8 9" id="KW-0472">Membrane</keyword>
<comment type="cofactor">
    <cofactor evidence="1">
        <name>Mg(2+)</name>
        <dbReference type="ChEBI" id="CHEBI:18420"/>
    </cofactor>
</comment>
<feature type="transmembrane region" description="Helical" evidence="9">
    <location>
        <begin position="109"/>
        <end position="126"/>
    </location>
</feature>
<protein>
    <submittedName>
        <fullName evidence="10">UbiA family prenyltransferase</fullName>
    </submittedName>
</protein>
<accession>A0ABS3AUF6</accession>
<evidence type="ECO:0000256" key="1">
    <source>
        <dbReference type="ARBA" id="ARBA00001946"/>
    </source>
</evidence>
<dbReference type="Gene3D" id="1.20.120.1780">
    <property type="entry name" value="UbiA prenyltransferase"/>
    <property type="match status" value="1"/>
</dbReference>
<evidence type="ECO:0000256" key="5">
    <source>
        <dbReference type="ARBA" id="ARBA00022679"/>
    </source>
</evidence>
<gene>
    <name evidence="10" type="ORF">JYU06_04275</name>
</gene>
<proteinExistence type="inferred from homology"/>
<keyword evidence="6 9" id="KW-0812">Transmembrane</keyword>
<feature type="transmembrane region" description="Helical" evidence="9">
    <location>
        <begin position="83"/>
        <end position="103"/>
    </location>
</feature>
<evidence type="ECO:0000256" key="6">
    <source>
        <dbReference type="ARBA" id="ARBA00022692"/>
    </source>
</evidence>
<dbReference type="InterPro" id="IPR039653">
    <property type="entry name" value="Prenyltransferase"/>
</dbReference>
<dbReference type="InterPro" id="IPR006371">
    <property type="entry name" value="Polyprenyltransferase_UbiA-li"/>
</dbReference>
<feature type="transmembrane region" description="Helical" evidence="9">
    <location>
        <begin position="12"/>
        <end position="32"/>
    </location>
</feature>
<evidence type="ECO:0000313" key="10">
    <source>
        <dbReference type="EMBL" id="MBN4068720.1"/>
    </source>
</evidence>
<comment type="similarity">
    <text evidence="3">Belongs to the UbiA prenyltransferase family.</text>
</comment>
<feature type="transmembrane region" description="Helical" evidence="9">
    <location>
        <begin position="38"/>
        <end position="62"/>
    </location>
</feature>
<keyword evidence="4" id="KW-1003">Cell membrane</keyword>
<evidence type="ECO:0000256" key="8">
    <source>
        <dbReference type="ARBA" id="ARBA00023136"/>
    </source>
</evidence>
<keyword evidence="5" id="KW-0808">Transferase</keyword>
<feature type="transmembrane region" description="Helical" evidence="9">
    <location>
        <begin position="133"/>
        <end position="153"/>
    </location>
</feature>
<dbReference type="PANTHER" id="PTHR11048:SF28">
    <property type="entry name" value="4-HYDROXYBENZOATE POLYPRENYLTRANSFERASE, MITOCHONDRIAL"/>
    <property type="match status" value="1"/>
</dbReference>
<dbReference type="InterPro" id="IPR000537">
    <property type="entry name" value="UbiA_prenyltransferase"/>
</dbReference>
<dbReference type="EMBL" id="JAFITO010000043">
    <property type="protein sequence ID" value="MBN4068720.1"/>
    <property type="molecule type" value="Genomic_DNA"/>
</dbReference>
<comment type="caution">
    <text evidence="10">The sequence shown here is derived from an EMBL/GenBank/DDBJ whole genome shotgun (WGS) entry which is preliminary data.</text>
</comment>
<reference evidence="10 11" key="1">
    <citation type="submission" date="2021-02" db="EMBL/GenBank/DDBJ databases">
        <title>Activity-based single-cell genomes from oceanic crustal fluid captures similar information to metagenomic and metatranscriptomic surveys with orders of magnitude less sampling.</title>
        <authorList>
            <person name="D'Angelo T.S."/>
            <person name="Orcutt B.N."/>
        </authorList>
    </citation>
    <scope>NUCLEOTIDE SEQUENCE [LARGE SCALE GENOMIC DNA]</scope>
    <source>
        <strain evidence="10">AH-315-G02</strain>
    </source>
</reference>
<organism evidence="10 11">
    <name type="scientific">Desulfotalea psychrophila</name>
    <dbReference type="NCBI Taxonomy" id="84980"/>
    <lineage>
        <taxon>Bacteria</taxon>
        <taxon>Pseudomonadati</taxon>
        <taxon>Thermodesulfobacteriota</taxon>
        <taxon>Desulfobulbia</taxon>
        <taxon>Desulfobulbales</taxon>
        <taxon>Desulfocapsaceae</taxon>
        <taxon>Desulfotalea</taxon>
    </lineage>
</organism>
<feature type="transmembrane region" description="Helical" evidence="9">
    <location>
        <begin position="262"/>
        <end position="282"/>
    </location>
</feature>
<dbReference type="InterPro" id="IPR044878">
    <property type="entry name" value="UbiA_sf"/>
</dbReference>
<dbReference type="Proteomes" id="UP000717534">
    <property type="component" value="Unassembled WGS sequence"/>
</dbReference>
<dbReference type="Pfam" id="PF01040">
    <property type="entry name" value="UbiA"/>
    <property type="match status" value="1"/>
</dbReference>
<evidence type="ECO:0000313" key="11">
    <source>
        <dbReference type="Proteomes" id="UP000717534"/>
    </source>
</evidence>
<evidence type="ECO:0000256" key="9">
    <source>
        <dbReference type="SAM" id="Phobius"/>
    </source>
</evidence>
<name>A0ABS3AUF6_9BACT</name>
<feature type="transmembrane region" description="Helical" evidence="9">
    <location>
        <begin position="230"/>
        <end position="250"/>
    </location>
</feature>